<feature type="domain" description="Helicase ATP-binding" evidence="3">
    <location>
        <begin position="57"/>
        <end position="247"/>
    </location>
</feature>
<dbReference type="Proteomes" id="UP000676409">
    <property type="component" value="Plasmid unnamed"/>
</dbReference>
<reference evidence="5" key="1">
    <citation type="submission" date="2021-04" db="EMBL/GenBank/DDBJ databases">
        <title>The complete genome sequence of Caulobacter sp. S6.</title>
        <authorList>
            <person name="Tang Y."/>
            <person name="Ouyang W."/>
            <person name="Liu Q."/>
            <person name="Huang B."/>
            <person name="Guo Z."/>
            <person name="Lei P."/>
        </authorList>
    </citation>
    <scope>NUCLEOTIDE SEQUENCE</scope>
    <source>
        <strain evidence="5">S6</strain>
        <plasmid evidence="5">unnamed</plasmid>
    </source>
</reference>
<dbReference type="Pfam" id="PF00270">
    <property type="entry name" value="DEAD"/>
    <property type="match status" value="1"/>
</dbReference>
<keyword evidence="1" id="KW-0547">Nucleotide-binding</keyword>
<keyword evidence="6" id="KW-1185">Reference proteome</keyword>
<keyword evidence="5" id="KW-0347">Helicase</keyword>
<dbReference type="InterPro" id="IPR014001">
    <property type="entry name" value="Helicase_ATP-bd"/>
</dbReference>
<dbReference type="GO" id="GO:0003676">
    <property type="term" value="F:nucleic acid binding"/>
    <property type="evidence" value="ECO:0007669"/>
    <property type="project" value="InterPro"/>
</dbReference>
<dbReference type="EMBL" id="CP073079">
    <property type="protein sequence ID" value="QUD90975.1"/>
    <property type="molecule type" value="Genomic_DNA"/>
</dbReference>
<dbReference type="SUPFAM" id="SSF52540">
    <property type="entry name" value="P-loop containing nucleoside triphosphate hydrolases"/>
    <property type="match status" value="1"/>
</dbReference>
<dbReference type="PANTHER" id="PTHR13710:SF154">
    <property type="entry name" value="RECQ HELICASE, PUTATIVE (AFU_ORTHOLOGUE AFUA_6G14720)-RELATED"/>
    <property type="match status" value="1"/>
</dbReference>
<proteinExistence type="predicted"/>
<dbReference type="PANTHER" id="PTHR13710">
    <property type="entry name" value="DNA HELICASE RECQ FAMILY MEMBER"/>
    <property type="match status" value="1"/>
</dbReference>
<keyword evidence="2" id="KW-0067">ATP-binding</keyword>
<evidence type="ECO:0000313" key="6">
    <source>
        <dbReference type="Proteomes" id="UP000676409"/>
    </source>
</evidence>
<organism evidence="5 6">
    <name type="scientific">Phenylobacterium montanum</name>
    <dbReference type="NCBI Taxonomy" id="2823693"/>
    <lineage>
        <taxon>Bacteria</taxon>
        <taxon>Pseudomonadati</taxon>
        <taxon>Pseudomonadota</taxon>
        <taxon>Alphaproteobacteria</taxon>
        <taxon>Caulobacterales</taxon>
        <taxon>Caulobacteraceae</taxon>
        <taxon>Phenylobacterium</taxon>
    </lineage>
</organism>
<keyword evidence="5" id="KW-0378">Hydrolase</keyword>
<dbReference type="Gene3D" id="3.40.50.300">
    <property type="entry name" value="P-loop containing nucleotide triphosphate hydrolases"/>
    <property type="match status" value="2"/>
</dbReference>
<dbReference type="PROSITE" id="PS51192">
    <property type="entry name" value="HELICASE_ATP_BIND_1"/>
    <property type="match status" value="1"/>
</dbReference>
<dbReference type="InterPro" id="IPR027417">
    <property type="entry name" value="P-loop_NTPase"/>
</dbReference>
<dbReference type="GO" id="GO:0009378">
    <property type="term" value="F:four-way junction helicase activity"/>
    <property type="evidence" value="ECO:0007669"/>
    <property type="project" value="TreeGrafter"/>
</dbReference>
<sequence>MRVGELDEIAEGLDLALRFEAGERRAFRPAEADAALLRFSAHTTYQSETQKAALRALLTAPPGAALAVSMPTGSGKSLLFQVGPRAWRAVRPGACAIVITPLVGLAQDHERTLRGLKGLEDSRALHGAMSDSDREDLLFAFRRGEIPVLLMSPEVAFGRARDALIEAAKPADEKFGLEARLAAVFVDEAHIIESWGRTFRPDFQRLPALVAALREQNPDLLTVLLSATMSPSARSELQRGYGQEPWLEIHAGVPRYDFDIVTRRFTDSDAREAALFRAIDLCPRPAIVYTTRVAAAEQLHNDLGSRGYRRIALFTGDTDGARRQDIIDRWAGGDLDLVVATSAFGLGIDKSNVRAVIHDCLPESAARWYQEIGRGGRDGHQSLSLTLWTEGGDQDDAGEAMRMAARDWLTRPFAVEHWDAMRDQASVEWMPGVRRRLTLPLDAAPDRLGPHTGSHNRRWNQSLLNLLQRTGVLEVTTVQERQAHPTWEVVLHRDELMAGAATASAVWDDIFQVRDAEQRVSIGEARSFLNLMRGRDTNCLLTGAFSLIEPEVWDAPPCGRCAPCRSRSRPTPTQIASGGLDVVWMEGPEVAHGPSGRLLITPDGPDRHLRASLVMTLSRAGVQQFVVPDSWAAKTAEALASKAVPLGLVIAHSEWVEGRWALANLPTATILPDDAPDVEKWLTQANLFSKTFPKQRLVLIADPSIRADGRRLDQVASSLGSYSEAYLETLALEAAA</sequence>
<name>A0A975IXK6_9CAUL</name>
<dbReference type="PROSITE" id="PS51194">
    <property type="entry name" value="HELICASE_CTER"/>
    <property type="match status" value="1"/>
</dbReference>
<dbReference type="Pfam" id="PF00271">
    <property type="entry name" value="Helicase_C"/>
    <property type="match status" value="1"/>
</dbReference>
<dbReference type="GO" id="GO:0005694">
    <property type="term" value="C:chromosome"/>
    <property type="evidence" value="ECO:0007669"/>
    <property type="project" value="TreeGrafter"/>
</dbReference>
<dbReference type="GO" id="GO:0000724">
    <property type="term" value="P:double-strand break repair via homologous recombination"/>
    <property type="evidence" value="ECO:0007669"/>
    <property type="project" value="TreeGrafter"/>
</dbReference>
<evidence type="ECO:0000256" key="1">
    <source>
        <dbReference type="ARBA" id="ARBA00022741"/>
    </source>
</evidence>
<gene>
    <name evidence="5" type="ORF">KCG34_25410</name>
</gene>
<dbReference type="RefSeq" id="WP_211941021.1">
    <property type="nucleotide sequence ID" value="NZ_CP073079.1"/>
</dbReference>
<feature type="domain" description="Helicase C-terminal" evidence="4">
    <location>
        <begin position="274"/>
        <end position="425"/>
    </location>
</feature>
<geneLocation type="plasmid" evidence="5 6">
    <name>unnamed</name>
</geneLocation>
<dbReference type="InterPro" id="IPR011545">
    <property type="entry name" value="DEAD/DEAH_box_helicase_dom"/>
</dbReference>
<dbReference type="GO" id="GO:0005737">
    <property type="term" value="C:cytoplasm"/>
    <property type="evidence" value="ECO:0007669"/>
    <property type="project" value="TreeGrafter"/>
</dbReference>
<evidence type="ECO:0000256" key="2">
    <source>
        <dbReference type="ARBA" id="ARBA00022840"/>
    </source>
</evidence>
<accession>A0A975IXK6</accession>
<dbReference type="SMART" id="SM00490">
    <property type="entry name" value="HELICc"/>
    <property type="match status" value="1"/>
</dbReference>
<dbReference type="InterPro" id="IPR001650">
    <property type="entry name" value="Helicase_C-like"/>
</dbReference>
<keyword evidence="5" id="KW-0614">Plasmid</keyword>
<evidence type="ECO:0000259" key="3">
    <source>
        <dbReference type="PROSITE" id="PS51192"/>
    </source>
</evidence>
<dbReference type="GO" id="GO:0043138">
    <property type="term" value="F:3'-5' DNA helicase activity"/>
    <property type="evidence" value="ECO:0007669"/>
    <property type="project" value="TreeGrafter"/>
</dbReference>
<protein>
    <submittedName>
        <fullName evidence="5">ATP-dependent DNA helicase RecQ</fullName>
    </submittedName>
</protein>
<dbReference type="KEGG" id="caul:KCG34_25410"/>
<dbReference type="AlphaFoldDB" id="A0A975IXK6"/>
<dbReference type="GO" id="GO:0005524">
    <property type="term" value="F:ATP binding"/>
    <property type="evidence" value="ECO:0007669"/>
    <property type="project" value="UniProtKB-KW"/>
</dbReference>
<evidence type="ECO:0000313" key="5">
    <source>
        <dbReference type="EMBL" id="QUD90975.1"/>
    </source>
</evidence>
<evidence type="ECO:0000259" key="4">
    <source>
        <dbReference type="PROSITE" id="PS51194"/>
    </source>
</evidence>
<dbReference type="SMART" id="SM00487">
    <property type="entry name" value="DEXDc"/>
    <property type="match status" value="1"/>
</dbReference>